<organism evidence="2 3">
    <name type="scientific">Tritrichomonas musculus</name>
    <dbReference type="NCBI Taxonomy" id="1915356"/>
    <lineage>
        <taxon>Eukaryota</taxon>
        <taxon>Metamonada</taxon>
        <taxon>Parabasalia</taxon>
        <taxon>Tritrichomonadida</taxon>
        <taxon>Tritrichomonadidae</taxon>
        <taxon>Tritrichomonas</taxon>
    </lineage>
</organism>
<evidence type="ECO:0008006" key="4">
    <source>
        <dbReference type="Google" id="ProtNLM"/>
    </source>
</evidence>
<name>A0ABR2HE90_9EUKA</name>
<keyword evidence="3" id="KW-1185">Reference proteome</keyword>
<dbReference type="Proteomes" id="UP001470230">
    <property type="component" value="Unassembled WGS sequence"/>
</dbReference>
<feature type="region of interest" description="Disordered" evidence="1">
    <location>
        <begin position="140"/>
        <end position="160"/>
    </location>
</feature>
<feature type="compositionally biased region" description="Basic and acidic residues" evidence="1">
    <location>
        <begin position="146"/>
        <end position="159"/>
    </location>
</feature>
<protein>
    <recommendedName>
        <fullName evidence="4">Tubby C-terminal domain-containing protein</fullName>
    </recommendedName>
</protein>
<evidence type="ECO:0000313" key="2">
    <source>
        <dbReference type="EMBL" id="KAK8845751.1"/>
    </source>
</evidence>
<sequence>MSNQTFPVIFRDNHYLVDPNMLFNASRKFAALVQPFGTEATHCQLVILETSFTERSINNFLKLVQNLPTDVQDSEMKEICEIAKMFQADQIYNTGLNFVQSSIDPSFYVPENKYEVGKTNLMLEAQGKFVHHLDDLEFDSEDDESYDKNSENKTTESKPKPKVTTVIYEIRIDRPMMKCHRYHFIKDGEVLFSAKKKGNLIVIGKGVDIHLKSSTVNHCAQISQESMHNIIHIDGQKIILKYVIFDDSKAFSMSVSFKLNNEQIFWFPKQPKLNPRTGTYGLKLTGAHHHKPMNSSKNSVMKNSSGHSTFITRLMGEDFFEAECHPDVPPAIVFSIALSSILGPSINQMAS</sequence>
<proteinExistence type="predicted"/>
<gene>
    <name evidence="2" type="ORF">M9Y10_020669</name>
</gene>
<accession>A0ABR2HE90</accession>
<dbReference type="EMBL" id="JAPFFF010000030">
    <property type="protein sequence ID" value="KAK8845751.1"/>
    <property type="molecule type" value="Genomic_DNA"/>
</dbReference>
<evidence type="ECO:0000256" key="1">
    <source>
        <dbReference type="SAM" id="MobiDB-lite"/>
    </source>
</evidence>
<reference evidence="2 3" key="1">
    <citation type="submission" date="2024-04" db="EMBL/GenBank/DDBJ databases">
        <title>Tritrichomonas musculus Genome.</title>
        <authorList>
            <person name="Alves-Ferreira E."/>
            <person name="Grigg M."/>
            <person name="Lorenzi H."/>
            <person name="Galac M."/>
        </authorList>
    </citation>
    <scope>NUCLEOTIDE SEQUENCE [LARGE SCALE GENOMIC DNA]</scope>
    <source>
        <strain evidence="2 3">EAF2021</strain>
    </source>
</reference>
<evidence type="ECO:0000313" key="3">
    <source>
        <dbReference type="Proteomes" id="UP001470230"/>
    </source>
</evidence>
<comment type="caution">
    <text evidence="2">The sequence shown here is derived from an EMBL/GenBank/DDBJ whole genome shotgun (WGS) entry which is preliminary data.</text>
</comment>